<gene>
    <name evidence="2" type="ORF">HMPREF3192_01098</name>
</gene>
<dbReference type="Proteomes" id="UP000070675">
    <property type="component" value="Unassembled WGS sequence"/>
</dbReference>
<organism evidence="2 3">
    <name type="scientific">Atopobium deltae</name>
    <dbReference type="NCBI Taxonomy" id="1393034"/>
    <lineage>
        <taxon>Bacteria</taxon>
        <taxon>Bacillati</taxon>
        <taxon>Actinomycetota</taxon>
        <taxon>Coriobacteriia</taxon>
        <taxon>Coriobacteriales</taxon>
        <taxon>Atopobiaceae</taxon>
        <taxon>Atopobium</taxon>
    </lineage>
</organism>
<proteinExistence type="predicted"/>
<dbReference type="InterPro" id="IPR005543">
    <property type="entry name" value="PASTA_dom"/>
</dbReference>
<keyword evidence="3" id="KW-1185">Reference proteome</keyword>
<dbReference type="PATRIC" id="fig|1393034.3.peg.1066"/>
<sequence length="429" mass="46220">MLPARCPECGHNLANICDTNSALANAKKLATQRRGFRSRQFADDGETMTAALVRKHPWDGKAKYIALLLCIAAVGLVVFVLWHMQVVGGVTLPDVVGWRIERAQPQLERAGFKVRTTSKLADEPEGLILEMDPKPQARIIPGTTITLVVSKPRIMPEVVGKTKDEATKLLEEQGLTWEFAEKPDDGTPDLVLDSSVKAGSPASSKKKIALTISKKREIPNLVSLSEADATKALEALEVKIKVSYVIPAAGQKEGIVVKTDPAYGTVVTKDSVVTMTVTKNLGKTIEAYAKEIVNAVYSGDPEAGGYTGGSVLKQYADPTMTIGGKSIKDASEQEVYQAFVKQGIRLPEGVDARIGVLTRSVVHIESVAAGSDGAVSVRVVVKWDWSKLGGEYAQVTSTDTHEIKLQFNRSAQLTSFSDPAGDIPEYTMS</sequence>
<dbReference type="SMART" id="SM00740">
    <property type="entry name" value="PASTA"/>
    <property type="match status" value="3"/>
</dbReference>
<evidence type="ECO:0000313" key="3">
    <source>
        <dbReference type="Proteomes" id="UP000070675"/>
    </source>
</evidence>
<accession>A0A133XSF7</accession>
<feature type="domain" description="PASTA" evidence="1">
    <location>
        <begin position="212"/>
        <end position="279"/>
    </location>
</feature>
<evidence type="ECO:0000313" key="2">
    <source>
        <dbReference type="EMBL" id="KXB33868.1"/>
    </source>
</evidence>
<dbReference type="Pfam" id="PF03793">
    <property type="entry name" value="PASTA"/>
    <property type="match status" value="3"/>
</dbReference>
<dbReference type="PROSITE" id="PS51178">
    <property type="entry name" value="PASTA"/>
    <property type="match status" value="2"/>
</dbReference>
<dbReference type="EMBL" id="LSCR01000029">
    <property type="protein sequence ID" value="KXB33868.1"/>
    <property type="molecule type" value="Genomic_DNA"/>
</dbReference>
<dbReference type="CDD" id="cd06577">
    <property type="entry name" value="PASTA_pknB"/>
    <property type="match status" value="3"/>
</dbReference>
<name>A0A133XSF7_9ACTN</name>
<comment type="caution">
    <text evidence="2">The sequence shown here is derived from an EMBL/GenBank/DDBJ whole genome shotgun (WGS) entry which is preliminary data.</text>
</comment>
<feature type="domain" description="PASTA" evidence="1">
    <location>
        <begin position="86"/>
        <end position="151"/>
    </location>
</feature>
<dbReference type="STRING" id="1393034.HMPREF3192_01098"/>
<dbReference type="Gene3D" id="3.30.10.20">
    <property type="match status" value="3"/>
</dbReference>
<protein>
    <submittedName>
        <fullName evidence="2">PASTA domain protein</fullName>
    </submittedName>
</protein>
<dbReference type="SUPFAM" id="SSF54184">
    <property type="entry name" value="Penicillin-binding protein 2x (pbp-2x), c-terminal domain"/>
    <property type="match status" value="1"/>
</dbReference>
<evidence type="ECO:0000259" key="1">
    <source>
        <dbReference type="PROSITE" id="PS51178"/>
    </source>
</evidence>
<dbReference type="AlphaFoldDB" id="A0A133XSF7"/>
<reference evidence="3" key="1">
    <citation type="submission" date="2016-01" db="EMBL/GenBank/DDBJ databases">
        <authorList>
            <person name="Mitreva M."/>
            <person name="Pepin K.H."/>
            <person name="Mihindukulasuriya K.A."/>
            <person name="Fulton R."/>
            <person name="Fronick C."/>
            <person name="O'Laughlin M."/>
            <person name="Miner T."/>
            <person name="Herter B."/>
            <person name="Rosa B.A."/>
            <person name="Cordes M."/>
            <person name="Tomlinson C."/>
            <person name="Wollam A."/>
            <person name="Palsikar V.B."/>
            <person name="Mardis E.R."/>
            <person name="Wilson R.K."/>
        </authorList>
    </citation>
    <scope>NUCLEOTIDE SEQUENCE [LARGE SCALE GENOMIC DNA]</scope>
    <source>
        <strain evidence="3">DNF00019</strain>
    </source>
</reference>